<evidence type="ECO:0000313" key="16">
    <source>
        <dbReference type="Proteomes" id="UP000050502"/>
    </source>
</evidence>
<evidence type="ECO:0000256" key="7">
    <source>
        <dbReference type="ARBA" id="ARBA00026066"/>
    </source>
</evidence>
<dbReference type="InterPro" id="IPR003448">
    <property type="entry name" value="Mopterin_biosynth_MoaE"/>
</dbReference>
<evidence type="ECO:0000313" key="14">
    <source>
        <dbReference type="EMBL" id="KPL87188.1"/>
    </source>
</evidence>
<evidence type="ECO:0000256" key="4">
    <source>
        <dbReference type="ARBA" id="ARBA00013858"/>
    </source>
</evidence>
<evidence type="ECO:0000313" key="13">
    <source>
        <dbReference type="EMBL" id="GAP62449.1"/>
    </source>
</evidence>
<dbReference type="Pfam" id="PF02597">
    <property type="entry name" value="ThiS"/>
    <property type="match status" value="1"/>
</dbReference>
<dbReference type="EMBL" id="BBZA01000058">
    <property type="protein sequence ID" value="GAP62449.1"/>
    <property type="molecule type" value="Genomic_DNA"/>
</dbReference>
<reference evidence="13 15" key="1">
    <citation type="journal article" date="2015" name="Genome Announc.">
        <title>Draft Genome Sequence of a Heterotrophic Facultative Anaerobic Thermophilic Bacterium, Ardenticatena maritima Strain 110ST.</title>
        <authorList>
            <person name="Kawaichi S."/>
            <person name="Yoshida T."/>
            <person name="Sako Y."/>
            <person name="Nakamura R."/>
        </authorList>
    </citation>
    <scope>NUCLEOTIDE SEQUENCE [LARGE SCALE GENOMIC DNA]</scope>
    <source>
        <strain evidence="13 15">110S</strain>
    </source>
</reference>
<dbReference type="FunCoup" id="A0A0M8K870">
    <property type="interactions" value="383"/>
</dbReference>
<dbReference type="InParanoid" id="A0A0M8K870"/>
<dbReference type="GO" id="GO:0006777">
    <property type="term" value="P:Mo-molybdopterin cofactor biosynthetic process"/>
    <property type="evidence" value="ECO:0007669"/>
    <property type="project" value="UniProtKB-KW"/>
</dbReference>
<dbReference type="GO" id="GO:0030366">
    <property type="term" value="F:molybdopterin synthase activity"/>
    <property type="evidence" value="ECO:0007669"/>
    <property type="project" value="UniProtKB-EC"/>
</dbReference>
<evidence type="ECO:0000256" key="1">
    <source>
        <dbReference type="ARBA" id="ARBA00005046"/>
    </source>
</evidence>
<keyword evidence="15" id="KW-1185">Reference proteome</keyword>
<dbReference type="InterPro" id="IPR036563">
    <property type="entry name" value="MoaE_sf"/>
</dbReference>
<evidence type="ECO:0000256" key="11">
    <source>
        <dbReference type="ARBA" id="ARBA00032474"/>
    </source>
</evidence>
<sequence length="230" mass="25462">MNVVVRLFAGYRERVGAPTVTLDLPEGATLQTAWETLVAQYPALGTVRHRVVGSVNAEYVPLEHVLHEGDEVVFIPPVAGGDHHIHHYFAIVETPIDERALRHVVEHPSAGAILTFLGTTRNQTGGRKVEYLEYEAYEPLAIKQMQRIAAEIRTRWPDVIGIAIVHRVGRLEIGEASIGIAISSPHRATAFAACRYAIDRAKETLPVWKKEVWEGGEEWIEEGPGTPLEG</sequence>
<proteinExistence type="inferred from homology"/>
<evidence type="ECO:0000256" key="2">
    <source>
        <dbReference type="ARBA" id="ARBA00005426"/>
    </source>
</evidence>
<evidence type="ECO:0000256" key="5">
    <source>
        <dbReference type="ARBA" id="ARBA00022679"/>
    </source>
</evidence>
<evidence type="ECO:0000256" key="12">
    <source>
        <dbReference type="ARBA" id="ARBA00049878"/>
    </source>
</evidence>
<dbReference type="Gene3D" id="3.10.20.30">
    <property type="match status" value="1"/>
</dbReference>
<dbReference type="PATRIC" id="fig|872965.6.peg.2808"/>
<dbReference type="EMBL" id="LGKN01000006">
    <property type="protein sequence ID" value="KPL87188.1"/>
    <property type="molecule type" value="Genomic_DNA"/>
</dbReference>
<dbReference type="Proteomes" id="UP000037784">
    <property type="component" value="Unassembled WGS sequence"/>
</dbReference>
<dbReference type="STRING" id="872965.SE16_11720"/>
<keyword evidence="6" id="KW-0501">Molybdenum cofactor biosynthesis</keyword>
<name>A0A0M8K870_9CHLR</name>
<dbReference type="AlphaFoldDB" id="A0A0M8K870"/>
<dbReference type="RefSeq" id="WP_054492375.1">
    <property type="nucleotide sequence ID" value="NZ_BBZA01000058.1"/>
</dbReference>
<dbReference type="Pfam" id="PF02391">
    <property type="entry name" value="MoaE"/>
    <property type="match status" value="1"/>
</dbReference>
<dbReference type="PANTHER" id="PTHR23404">
    <property type="entry name" value="MOLYBDOPTERIN SYNTHASE RELATED"/>
    <property type="match status" value="1"/>
</dbReference>
<dbReference type="InterPro" id="IPR012675">
    <property type="entry name" value="Beta-grasp_dom_sf"/>
</dbReference>
<comment type="pathway">
    <text evidence="1">Cofactor biosynthesis; molybdopterin biosynthesis.</text>
</comment>
<gene>
    <name evidence="13" type="ORF">ARMA_0872</name>
    <name evidence="14" type="ORF">SE16_11720</name>
</gene>
<dbReference type="Proteomes" id="UP000050502">
    <property type="component" value="Unassembled WGS sequence"/>
</dbReference>
<comment type="catalytic activity">
    <reaction evidence="12">
        <text>2 [molybdopterin-synthase sulfur-carrier protein]-C-terminal-Gly-aminoethanethioate + cyclic pyranopterin phosphate + H2O = molybdopterin + 2 [molybdopterin-synthase sulfur-carrier protein]-C-terminal Gly-Gly + 2 H(+)</text>
        <dbReference type="Rhea" id="RHEA:26333"/>
        <dbReference type="Rhea" id="RHEA-COMP:12202"/>
        <dbReference type="Rhea" id="RHEA-COMP:19907"/>
        <dbReference type="ChEBI" id="CHEBI:15377"/>
        <dbReference type="ChEBI" id="CHEBI:15378"/>
        <dbReference type="ChEBI" id="CHEBI:58698"/>
        <dbReference type="ChEBI" id="CHEBI:59648"/>
        <dbReference type="ChEBI" id="CHEBI:90778"/>
        <dbReference type="ChEBI" id="CHEBI:232372"/>
        <dbReference type="EC" id="2.8.1.12"/>
    </reaction>
</comment>
<evidence type="ECO:0000256" key="6">
    <source>
        <dbReference type="ARBA" id="ARBA00023150"/>
    </source>
</evidence>
<evidence type="ECO:0000256" key="3">
    <source>
        <dbReference type="ARBA" id="ARBA00011950"/>
    </source>
</evidence>
<comment type="similarity">
    <text evidence="2">Belongs to the MoaE family.</text>
</comment>
<dbReference type="CDD" id="cd00756">
    <property type="entry name" value="MoaE"/>
    <property type="match status" value="1"/>
</dbReference>
<dbReference type="CDD" id="cd00754">
    <property type="entry name" value="Ubl_MoaD"/>
    <property type="match status" value="1"/>
</dbReference>
<dbReference type="InterPro" id="IPR003749">
    <property type="entry name" value="ThiS/MoaD-like"/>
</dbReference>
<dbReference type="EC" id="2.8.1.12" evidence="3"/>
<dbReference type="SUPFAM" id="SSF54690">
    <property type="entry name" value="Molybdopterin synthase subunit MoaE"/>
    <property type="match status" value="1"/>
</dbReference>
<dbReference type="SUPFAM" id="SSF54285">
    <property type="entry name" value="MoaD/ThiS"/>
    <property type="match status" value="1"/>
</dbReference>
<evidence type="ECO:0000256" key="9">
    <source>
        <dbReference type="ARBA" id="ARBA00030407"/>
    </source>
</evidence>
<reference evidence="15" key="3">
    <citation type="submission" date="2015-08" db="EMBL/GenBank/DDBJ databases">
        <title>Draft Genome Sequence of a Heterotrophic Facultative Anaerobic Bacterium Ardenticatena maritima Strain 110S.</title>
        <authorList>
            <person name="Kawaichi S."/>
            <person name="Yoshida T."/>
            <person name="Sako Y."/>
            <person name="Nakamura R."/>
        </authorList>
    </citation>
    <scope>NUCLEOTIDE SEQUENCE [LARGE SCALE GENOMIC DNA]</scope>
    <source>
        <strain evidence="15">110S</strain>
    </source>
</reference>
<evidence type="ECO:0000313" key="15">
    <source>
        <dbReference type="Proteomes" id="UP000037784"/>
    </source>
</evidence>
<accession>A0A0M8K870</accession>
<comment type="caution">
    <text evidence="13">The sequence shown here is derived from an EMBL/GenBank/DDBJ whole genome shotgun (WGS) entry which is preliminary data.</text>
</comment>
<dbReference type="FunFam" id="3.90.1170.40:FF:000003">
    <property type="entry name" value="Molybdopterin converting factor subunit 2"/>
    <property type="match status" value="1"/>
</dbReference>
<keyword evidence="5 13" id="KW-0808">Transferase</keyword>
<evidence type="ECO:0000256" key="8">
    <source>
        <dbReference type="ARBA" id="ARBA00029745"/>
    </source>
</evidence>
<reference evidence="14 16" key="2">
    <citation type="submission" date="2015-07" db="EMBL/GenBank/DDBJ databases">
        <title>Whole genome sequence of Ardenticatena maritima DSM 23922.</title>
        <authorList>
            <person name="Hemp J."/>
            <person name="Ward L.M."/>
            <person name="Pace L.A."/>
            <person name="Fischer W.W."/>
        </authorList>
    </citation>
    <scope>NUCLEOTIDE SEQUENCE [LARGE SCALE GENOMIC DNA]</scope>
    <source>
        <strain evidence="14 16">110S</strain>
    </source>
</reference>
<organism evidence="13 15">
    <name type="scientific">Ardenticatena maritima</name>
    <dbReference type="NCBI Taxonomy" id="872965"/>
    <lineage>
        <taxon>Bacteria</taxon>
        <taxon>Bacillati</taxon>
        <taxon>Chloroflexota</taxon>
        <taxon>Ardenticatenia</taxon>
        <taxon>Ardenticatenales</taxon>
        <taxon>Ardenticatenaceae</taxon>
        <taxon>Ardenticatena</taxon>
    </lineage>
</organism>
<dbReference type="Gene3D" id="3.90.1170.40">
    <property type="entry name" value="Molybdopterin biosynthesis MoaE subunit"/>
    <property type="match status" value="1"/>
</dbReference>
<protein>
    <recommendedName>
        <fullName evidence="4">Molybdopterin synthase catalytic subunit</fullName>
        <ecNumber evidence="3">2.8.1.12</ecNumber>
    </recommendedName>
    <alternativeName>
        <fullName evidence="10">MPT synthase subunit 2</fullName>
    </alternativeName>
    <alternativeName>
        <fullName evidence="8">Molybdenum cofactor biosynthesis protein E</fullName>
    </alternativeName>
    <alternativeName>
        <fullName evidence="9">Molybdopterin-converting factor large subunit</fullName>
    </alternativeName>
    <alternativeName>
        <fullName evidence="11">Molybdopterin-converting factor subunit 2</fullName>
    </alternativeName>
</protein>
<dbReference type="OrthoDB" id="9803224at2"/>
<evidence type="ECO:0000256" key="10">
    <source>
        <dbReference type="ARBA" id="ARBA00030781"/>
    </source>
</evidence>
<dbReference type="InterPro" id="IPR016155">
    <property type="entry name" value="Mopterin_synth/thiamin_S_b"/>
</dbReference>
<comment type="subunit">
    <text evidence="7">Heterotetramer of 2 MoaD subunits and 2 MoaE subunits. Also stable as homodimer. The enzyme changes between these two forms during catalysis.</text>
</comment>